<dbReference type="PANTHER" id="PTHR33217:SF9">
    <property type="entry name" value="MUTATOR FAMILY TRANSPOSASE"/>
    <property type="match status" value="1"/>
</dbReference>
<evidence type="ECO:0000256" key="5">
    <source>
        <dbReference type="ARBA" id="ARBA00023172"/>
    </source>
</evidence>
<dbReference type="Proteomes" id="UP000244334">
    <property type="component" value="Unassembled WGS sequence"/>
</dbReference>
<proteinExistence type="inferred from homology"/>
<dbReference type="Pfam" id="PF00872">
    <property type="entry name" value="Transposase_mut"/>
    <property type="match status" value="1"/>
</dbReference>
<keyword evidence="6" id="KW-0814">Transposable element</keyword>
<evidence type="ECO:0000256" key="2">
    <source>
        <dbReference type="ARBA" id="ARBA00010961"/>
    </source>
</evidence>
<comment type="caution">
    <text evidence="7">The sequence shown here is derived from an EMBL/GenBank/DDBJ whole genome shotgun (WGS) entry which is preliminary data.</text>
</comment>
<evidence type="ECO:0000256" key="6">
    <source>
        <dbReference type="RuleBase" id="RU365089"/>
    </source>
</evidence>
<dbReference type="PANTHER" id="PTHR33217">
    <property type="entry name" value="TRANSPOSASE FOR INSERTION SEQUENCE ELEMENT IS1081"/>
    <property type="match status" value="1"/>
</dbReference>
<evidence type="ECO:0000313" key="7">
    <source>
        <dbReference type="EMBL" id="RAP70900.1"/>
    </source>
</evidence>
<dbReference type="GO" id="GO:0004803">
    <property type="term" value="F:transposase activity"/>
    <property type="evidence" value="ECO:0007669"/>
    <property type="project" value="UniProtKB-UniRule"/>
</dbReference>
<feature type="non-terminal residue" evidence="7">
    <location>
        <position position="1"/>
    </location>
</feature>
<name>A0A328TL89_9GAMM</name>
<keyword evidence="3 6" id="KW-0815">Transposition</keyword>
<accession>A0A328TL89</accession>
<dbReference type="EMBL" id="LJAM02000237">
    <property type="protein sequence ID" value="RAP70900.1"/>
    <property type="molecule type" value="Genomic_DNA"/>
</dbReference>
<organism evidence="7 8">
    <name type="scientific">Candidatus Erwinia dacicola</name>
    <dbReference type="NCBI Taxonomy" id="252393"/>
    <lineage>
        <taxon>Bacteria</taxon>
        <taxon>Pseudomonadati</taxon>
        <taxon>Pseudomonadota</taxon>
        <taxon>Gammaproteobacteria</taxon>
        <taxon>Enterobacterales</taxon>
        <taxon>Erwiniaceae</taxon>
        <taxon>Erwinia</taxon>
    </lineage>
</organism>
<gene>
    <name evidence="7" type="ORF">ACZ87_02294</name>
</gene>
<keyword evidence="8" id="KW-1185">Reference proteome</keyword>
<dbReference type="AlphaFoldDB" id="A0A328TL89"/>
<evidence type="ECO:0000256" key="3">
    <source>
        <dbReference type="ARBA" id="ARBA00022578"/>
    </source>
</evidence>
<sequence length="75" mass="8232">GEAASGLSASTISLLKAQWLDEYSSWAQKDLNEVSYVYLWADGIYSNVRKDGRLCLLVVIGVTEHGRRKLAGTNS</sequence>
<comment type="function">
    <text evidence="1 6">Required for the transposition of the insertion element.</text>
</comment>
<reference evidence="7" key="1">
    <citation type="submission" date="2018-04" db="EMBL/GenBank/DDBJ databases">
        <title>Genomes of the Obligate Erwinia dacicola and Facultative Enterobacter sp. OLF Endosymbionts of the Olive Fruit fly, Bactrocera oleae.</title>
        <authorList>
            <person name="Estes A.M."/>
            <person name="Hearn D.J."/>
            <person name="Agarwal S."/>
            <person name="Pierson E.A."/>
            <person name="Dunning-Hotopp J.C."/>
        </authorList>
    </citation>
    <scope>NUCLEOTIDE SEQUENCE [LARGE SCALE GENOMIC DNA]</scope>
    <source>
        <strain evidence="7">Oroville</strain>
    </source>
</reference>
<dbReference type="GO" id="GO:0003677">
    <property type="term" value="F:DNA binding"/>
    <property type="evidence" value="ECO:0007669"/>
    <property type="project" value="UniProtKB-UniRule"/>
</dbReference>
<protein>
    <recommendedName>
        <fullName evidence="6">Mutator family transposase</fullName>
    </recommendedName>
</protein>
<keyword evidence="4 6" id="KW-0238">DNA-binding</keyword>
<evidence type="ECO:0000256" key="1">
    <source>
        <dbReference type="ARBA" id="ARBA00002190"/>
    </source>
</evidence>
<dbReference type="GO" id="GO:0006313">
    <property type="term" value="P:DNA transposition"/>
    <property type="evidence" value="ECO:0007669"/>
    <property type="project" value="UniProtKB-UniRule"/>
</dbReference>
<comment type="similarity">
    <text evidence="2 6">Belongs to the transposase mutator family.</text>
</comment>
<evidence type="ECO:0000313" key="8">
    <source>
        <dbReference type="Proteomes" id="UP000244334"/>
    </source>
</evidence>
<evidence type="ECO:0000256" key="4">
    <source>
        <dbReference type="ARBA" id="ARBA00023125"/>
    </source>
</evidence>
<keyword evidence="5 6" id="KW-0233">DNA recombination</keyword>
<dbReference type="InterPro" id="IPR001207">
    <property type="entry name" value="Transposase_mutator"/>
</dbReference>